<organism evidence="3 4">
    <name type="scientific">Acorus calamus</name>
    <name type="common">Sweet flag</name>
    <dbReference type="NCBI Taxonomy" id="4465"/>
    <lineage>
        <taxon>Eukaryota</taxon>
        <taxon>Viridiplantae</taxon>
        <taxon>Streptophyta</taxon>
        <taxon>Embryophyta</taxon>
        <taxon>Tracheophyta</taxon>
        <taxon>Spermatophyta</taxon>
        <taxon>Magnoliopsida</taxon>
        <taxon>Liliopsida</taxon>
        <taxon>Acoraceae</taxon>
        <taxon>Acorus</taxon>
    </lineage>
</organism>
<keyword evidence="2" id="KW-1133">Transmembrane helix</keyword>
<feature type="compositionally biased region" description="Low complexity" evidence="1">
    <location>
        <begin position="7"/>
        <end position="18"/>
    </location>
</feature>
<keyword evidence="2" id="KW-0812">Transmembrane</keyword>
<dbReference type="Proteomes" id="UP001180020">
    <property type="component" value="Unassembled WGS sequence"/>
</dbReference>
<sequence length="763" mass="84427">MATTTNPSHRSPSPLLSRTNPNSRTPEANIGVRKLSPGNPIVSKSLITPVSKSFSSPTDLSNKNLGSKGGVRSSRDLMDQKENSERDLKAMRARSSVFSNGSKHFMAPTISASSKVSTASPRKKILSERNDGPNDIRSSFTGSEGGFDSQVLSQTQKSQETPKPREGLDFLEPSINPVSRNGDSNPIPFSSSHLPSISPLDADPSLRPYDPKTNFLSPRPRFLHYKPNPRVELRLDRGDEFNRRLEESLTSESCSEQSEETQSSDSVKDVEDGSTSKVETKSRPQSESEMTSEETQFHGPMKGVDDDSAFEVETESGSEVELMIFRRDKRPKSCFHLRSKFPKLALILAIACLLISVTDCPVFPSPSVLTPYKSSFSDFVGPRFSHSLVRFSEFASTHLEGFGRSFGHWYYSVISVRREGNTDSFGFINSTAMVEESLRQDGANWGGEWEEEEGEEEQMGSVTLMELAIEEVGVEEAASEFIRNEGSVETVSEQKQNECDVEAKKVILDDSADAETVAFDDTETNAANEEKIWEISSEQVKEVNDGGVSELVPDMDINRDPSGITISGEEQNDHGLEAELSAHEVKQEEIHSEIEMGITDKESSEELGVLGEREMFPKEMVLGIFSVVLTMGVSFASLYFKRKEMPASMDDTDKKHAVLTEKMVTASVSASTDSKAKRSVRRNSVIDVETIGESGPSEASSSLRPDNSSSSRQRSMRMKDEMPNNERLLRRESVVTSPSISYGSFTTYEKITKQQVRALEMTK</sequence>
<evidence type="ECO:0000313" key="4">
    <source>
        <dbReference type="Proteomes" id="UP001180020"/>
    </source>
</evidence>
<feature type="compositionally biased region" description="Basic and acidic residues" evidence="1">
    <location>
        <begin position="125"/>
        <end position="134"/>
    </location>
</feature>
<evidence type="ECO:0000313" key="3">
    <source>
        <dbReference type="EMBL" id="KAK1323177.1"/>
    </source>
</evidence>
<keyword evidence="4" id="KW-1185">Reference proteome</keyword>
<protein>
    <submittedName>
        <fullName evidence="3">Uncharacterized protein</fullName>
    </submittedName>
</protein>
<feature type="compositionally biased region" description="Polar residues" evidence="1">
    <location>
        <begin position="150"/>
        <end position="159"/>
    </location>
</feature>
<dbReference type="EMBL" id="JAUJYO010000002">
    <property type="protein sequence ID" value="KAK1323177.1"/>
    <property type="molecule type" value="Genomic_DNA"/>
</dbReference>
<dbReference type="AlphaFoldDB" id="A0AAV9FCB7"/>
<comment type="caution">
    <text evidence="3">The sequence shown here is derived from an EMBL/GenBank/DDBJ whole genome shotgun (WGS) entry which is preliminary data.</text>
</comment>
<feature type="compositionally biased region" description="Basic and acidic residues" evidence="1">
    <location>
        <begin position="717"/>
        <end position="733"/>
    </location>
</feature>
<evidence type="ECO:0000256" key="1">
    <source>
        <dbReference type="SAM" id="MobiDB-lite"/>
    </source>
</evidence>
<feature type="compositionally biased region" description="Polar residues" evidence="1">
    <location>
        <begin position="45"/>
        <end position="65"/>
    </location>
</feature>
<keyword evidence="2" id="KW-0472">Membrane</keyword>
<reference evidence="3" key="2">
    <citation type="submission" date="2023-06" db="EMBL/GenBank/DDBJ databases">
        <authorList>
            <person name="Ma L."/>
            <person name="Liu K.-W."/>
            <person name="Li Z."/>
            <person name="Hsiao Y.-Y."/>
            <person name="Qi Y."/>
            <person name="Fu T."/>
            <person name="Tang G."/>
            <person name="Zhang D."/>
            <person name="Sun W.-H."/>
            <person name="Liu D.-K."/>
            <person name="Li Y."/>
            <person name="Chen G.-Z."/>
            <person name="Liu X.-D."/>
            <person name="Liao X.-Y."/>
            <person name="Jiang Y.-T."/>
            <person name="Yu X."/>
            <person name="Hao Y."/>
            <person name="Huang J."/>
            <person name="Zhao X.-W."/>
            <person name="Ke S."/>
            <person name="Chen Y.-Y."/>
            <person name="Wu W.-L."/>
            <person name="Hsu J.-L."/>
            <person name="Lin Y.-F."/>
            <person name="Huang M.-D."/>
            <person name="Li C.-Y."/>
            <person name="Huang L."/>
            <person name="Wang Z.-W."/>
            <person name="Zhao X."/>
            <person name="Zhong W.-Y."/>
            <person name="Peng D.-H."/>
            <person name="Ahmad S."/>
            <person name="Lan S."/>
            <person name="Zhang J.-S."/>
            <person name="Tsai W.-C."/>
            <person name="Van De Peer Y."/>
            <person name="Liu Z.-J."/>
        </authorList>
    </citation>
    <scope>NUCLEOTIDE SEQUENCE</scope>
    <source>
        <strain evidence="3">CP</strain>
        <tissue evidence="3">Leaves</tissue>
    </source>
</reference>
<feature type="region of interest" description="Disordered" evidence="1">
    <location>
        <begin position="686"/>
        <end position="736"/>
    </location>
</feature>
<accession>A0AAV9FCB7</accession>
<dbReference type="PANTHER" id="PTHR34775">
    <property type="entry name" value="TRANSMEMBRANE PROTEIN"/>
    <property type="match status" value="1"/>
</dbReference>
<feature type="compositionally biased region" description="Low complexity" evidence="1">
    <location>
        <begin position="700"/>
        <end position="713"/>
    </location>
</feature>
<evidence type="ECO:0000256" key="2">
    <source>
        <dbReference type="SAM" id="Phobius"/>
    </source>
</evidence>
<proteinExistence type="predicted"/>
<name>A0AAV9FCB7_ACOCL</name>
<gene>
    <name evidence="3" type="ORF">QJS10_CPA02g00020</name>
</gene>
<feature type="region of interest" description="Disordered" evidence="1">
    <location>
        <begin position="245"/>
        <end position="312"/>
    </location>
</feature>
<feature type="compositionally biased region" description="Low complexity" evidence="1">
    <location>
        <begin position="248"/>
        <end position="264"/>
    </location>
</feature>
<dbReference type="PANTHER" id="PTHR34775:SF4">
    <property type="entry name" value="TRANSMEMBRANE PROTEIN"/>
    <property type="match status" value="1"/>
</dbReference>
<feature type="compositionally biased region" description="Polar residues" evidence="1">
    <location>
        <begin position="110"/>
        <end position="120"/>
    </location>
</feature>
<feature type="region of interest" description="Disordered" evidence="1">
    <location>
        <begin position="1"/>
        <end position="224"/>
    </location>
</feature>
<feature type="transmembrane region" description="Helical" evidence="2">
    <location>
        <begin position="620"/>
        <end position="640"/>
    </location>
</feature>
<reference evidence="3" key="1">
    <citation type="journal article" date="2023" name="Nat. Commun.">
        <title>Diploid and tetraploid genomes of Acorus and the evolution of monocots.</title>
        <authorList>
            <person name="Ma L."/>
            <person name="Liu K.W."/>
            <person name="Li Z."/>
            <person name="Hsiao Y.Y."/>
            <person name="Qi Y."/>
            <person name="Fu T."/>
            <person name="Tang G.D."/>
            <person name="Zhang D."/>
            <person name="Sun W.H."/>
            <person name="Liu D.K."/>
            <person name="Li Y."/>
            <person name="Chen G.Z."/>
            <person name="Liu X.D."/>
            <person name="Liao X.Y."/>
            <person name="Jiang Y.T."/>
            <person name="Yu X."/>
            <person name="Hao Y."/>
            <person name="Huang J."/>
            <person name="Zhao X.W."/>
            <person name="Ke S."/>
            <person name="Chen Y.Y."/>
            <person name="Wu W.L."/>
            <person name="Hsu J.L."/>
            <person name="Lin Y.F."/>
            <person name="Huang M.D."/>
            <person name="Li C.Y."/>
            <person name="Huang L."/>
            <person name="Wang Z.W."/>
            <person name="Zhao X."/>
            <person name="Zhong W.Y."/>
            <person name="Peng D.H."/>
            <person name="Ahmad S."/>
            <person name="Lan S."/>
            <person name="Zhang J.S."/>
            <person name="Tsai W.C."/>
            <person name="Van de Peer Y."/>
            <person name="Liu Z.J."/>
        </authorList>
    </citation>
    <scope>NUCLEOTIDE SEQUENCE</scope>
    <source>
        <strain evidence="3">CP</strain>
    </source>
</reference>
<feature type="compositionally biased region" description="Polar residues" evidence="1">
    <location>
        <begin position="176"/>
        <end position="195"/>
    </location>
</feature>
<feature type="compositionally biased region" description="Basic and acidic residues" evidence="1">
    <location>
        <begin position="73"/>
        <end position="90"/>
    </location>
</feature>